<feature type="compositionally biased region" description="Basic and acidic residues" evidence="5">
    <location>
        <begin position="198"/>
        <end position="235"/>
    </location>
</feature>
<dbReference type="Gene3D" id="2.70.70.10">
    <property type="entry name" value="Glucose Permease (Domain IIA)"/>
    <property type="match status" value="1"/>
</dbReference>
<feature type="compositionally biased region" description="Basic and acidic residues" evidence="5">
    <location>
        <begin position="13"/>
        <end position="36"/>
    </location>
</feature>
<dbReference type="Proteomes" id="UP000004828">
    <property type="component" value="Unassembled WGS sequence"/>
</dbReference>
<dbReference type="GO" id="GO:0006508">
    <property type="term" value="P:proteolysis"/>
    <property type="evidence" value="ECO:0007669"/>
    <property type="project" value="UniProtKB-KW"/>
</dbReference>
<dbReference type="EC" id="3.4.24.-" evidence="9"/>
<keyword evidence="6" id="KW-0812">Transmembrane</keyword>
<feature type="transmembrane region" description="Helical" evidence="6">
    <location>
        <begin position="411"/>
        <end position="430"/>
    </location>
</feature>
<dbReference type="CDD" id="cd12797">
    <property type="entry name" value="M23_peptidase"/>
    <property type="match status" value="1"/>
</dbReference>
<dbReference type="PROSITE" id="PS51935">
    <property type="entry name" value="NLPC_P60"/>
    <property type="match status" value="1"/>
</dbReference>
<reference evidence="8 10" key="1">
    <citation type="submission" date="2009-08" db="EMBL/GenBank/DDBJ databases">
        <authorList>
            <person name="Weinstock G."/>
            <person name="Sodergren E."/>
            <person name="Clifton S."/>
            <person name="Fulton L."/>
            <person name="Fulton B."/>
            <person name="Courtney L."/>
            <person name="Fronick C."/>
            <person name="Harrison M."/>
            <person name="Strong C."/>
            <person name="Farmer C."/>
            <person name="Delahaunty K."/>
            <person name="Markovic C."/>
            <person name="Hall O."/>
            <person name="Minx P."/>
            <person name="Tomlinson C."/>
            <person name="Mitreva M."/>
            <person name="Nelson J."/>
            <person name="Hou S."/>
            <person name="Wollam A."/>
            <person name="Pepin K.H."/>
            <person name="Johnson M."/>
            <person name="Bhonagiri V."/>
            <person name="Nash W.E."/>
            <person name="Warren W."/>
            <person name="Chinwalla A."/>
            <person name="Mardis E.R."/>
            <person name="Wilson R.K."/>
        </authorList>
    </citation>
    <scope>NUCLEOTIDE SEQUENCE [LARGE SCALE GENOMIC DNA]</scope>
    <source>
        <strain evidence="8 10">L1-82</strain>
    </source>
</reference>
<evidence type="ECO:0000313" key="10">
    <source>
        <dbReference type="Proteomes" id="UP000004828"/>
    </source>
</evidence>
<dbReference type="NCBIfam" id="NF045974">
    <property type="entry name" value="conju_CD1108"/>
    <property type="match status" value="1"/>
</dbReference>
<dbReference type="GeneID" id="61433303"/>
<keyword evidence="3 9" id="KW-0378">Hydrolase</keyword>
<dbReference type="MEROPS" id="M23.011"/>
<dbReference type="PANTHER" id="PTHR47053">
    <property type="entry name" value="MUREIN DD-ENDOPEPTIDASE MEPH-RELATED"/>
    <property type="match status" value="1"/>
</dbReference>
<keyword evidence="11" id="KW-1185">Reference proteome</keyword>
<accession>C7GHN1</accession>
<dbReference type="Pfam" id="PF01551">
    <property type="entry name" value="Peptidase_M23"/>
    <property type="match status" value="1"/>
</dbReference>
<evidence type="ECO:0000313" key="11">
    <source>
        <dbReference type="Proteomes" id="UP000294398"/>
    </source>
</evidence>
<keyword evidence="4" id="KW-0788">Thiol protease</keyword>
<evidence type="ECO:0000313" key="8">
    <source>
        <dbReference type="EMBL" id="EEU98671.1"/>
    </source>
</evidence>
<dbReference type="Proteomes" id="UP000294398">
    <property type="component" value="Chromosome"/>
</dbReference>
<evidence type="ECO:0000313" key="9">
    <source>
        <dbReference type="EMBL" id="VCV22164.1"/>
    </source>
</evidence>
<evidence type="ECO:0000256" key="3">
    <source>
        <dbReference type="ARBA" id="ARBA00022801"/>
    </source>
</evidence>
<dbReference type="InterPro" id="IPR051202">
    <property type="entry name" value="Peptidase_C40"/>
</dbReference>
<dbReference type="InterPro" id="IPR038765">
    <property type="entry name" value="Papain-like_cys_pep_sf"/>
</dbReference>
<dbReference type="InterPro" id="IPR000064">
    <property type="entry name" value="NLP_P60_dom"/>
</dbReference>
<dbReference type="SUPFAM" id="SSF51261">
    <property type="entry name" value="Duplicated hybrid motif"/>
    <property type="match status" value="1"/>
</dbReference>
<dbReference type="InterPro" id="IPR016047">
    <property type="entry name" value="M23ase_b-sheet_dom"/>
</dbReference>
<organism evidence="8 10">
    <name type="scientific">Roseburia intestinalis L1-82</name>
    <dbReference type="NCBI Taxonomy" id="536231"/>
    <lineage>
        <taxon>Bacteria</taxon>
        <taxon>Bacillati</taxon>
        <taxon>Bacillota</taxon>
        <taxon>Clostridia</taxon>
        <taxon>Lachnospirales</taxon>
        <taxon>Lachnospiraceae</taxon>
        <taxon>Roseburia</taxon>
    </lineage>
</organism>
<reference evidence="9 11" key="2">
    <citation type="submission" date="2018-09" db="EMBL/GenBank/DDBJ databases">
        <authorList>
            <person name="Petit M.-A."/>
            <person name="Lossouarn J."/>
        </authorList>
    </citation>
    <scope>NUCLEOTIDE SEQUENCE [LARGE SCALE GENOMIC DNA]</scope>
    <source>
        <strain evidence="9 11">L1-82</strain>
    </source>
</reference>
<evidence type="ECO:0000256" key="1">
    <source>
        <dbReference type="ARBA" id="ARBA00007074"/>
    </source>
</evidence>
<dbReference type="Gene3D" id="3.90.1720.10">
    <property type="entry name" value="endopeptidase domain like (from Nostoc punctiforme)"/>
    <property type="match status" value="1"/>
</dbReference>
<dbReference type="Pfam" id="PF00877">
    <property type="entry name" value="NLPC_P60"/>
    <property type="match status" value="1"/>
</dbReference>
<evidence type="ECO:0000256" key="6">
    <source>
        <dbReference type="SAM" id="Phobius"/>
    </source>
</evidence>
<dbReference type="RefSeq" id="WP_006859506.1">
    <property type="nucleotide sequence ID" value="NZ_GG692765.1"/>
</dbReference>
<dbReference type="SUPFAM" id="SSF54001">
    <property type="entry name" value="Cysteine proteinases"/>
    <property type="match status" value="1"/>
</dbReference>
<feature type="region of interest" description="Disordered" evidence="5">
    <location>
        <begin position="1"/>
        <end position="235"/>
    </location>
</feature>
<dbReference type="HOGENOM" id="CLU_012396_1_1_9"/>
<dbReference type="AlphaFoldDB" id="C7GHN1"/>
<dbReference type="EMBL" id="ABYJ02000304">
    <property type="protein sequence ID" value="EEU98671.1"/>
    <property type="molecule type" value="Genomic_DNA"/>
</dbReference>
<keyword evidence="2" id="KW-0645">Protease</keyword>
<keyword evidence="6" id="KW-0472">Membrane</keyword>
<dbReference type="GO" id="GO:0008234">
    <property type="term" value="F:cysteine-type peptidase activity"/>
    <property type="evidence" value="ECO:0007669"/>
    <property type="project" value="UniProtKB-KW"/>
</dbReference>
<feature type="compositionally biased region" description="Basic and acidic residues" evidence="5">
    <location>
        <begin position="107"/>
        <end position="118"/>
    </location>
</feature>
<dbReference type="PANTHER" id="PTHR47053:SF5">
    <property type="entry name" value="BIFUNCTIONAL MURAMIDASE_DL-ENDOPEPTIDASE CWLT"/>
    <property type="match status" value="1"/>
</dbReference>
<proteinExistence type="inferred from homology"/>
<feature type="domain" description="NlpC/P60" evidence="7">
    <location>
        <begin position="772"/>
        <end position="896"/>
    </location>
</feature>
<gene>
    <name evidence="9" type="primary">mepM_2</name>
    <name evidence="9" type="ORF">RIL182_02040</name>
    <name evidence="8" type="ORF">ROSINTL182_09452</name>
</gene>
<sequence length="896" mass="101022">MAEKRQKKQAVKAFEKETFSKDKEVTGAKHTEHRQDNTFPTENHFHANEKPVSNLPRDANHGSDTKNVTSGHNVQKSETGAERKTGNKKKYYRQLQQQQNTSGHNVQKSEADAEKAFLKENSFMQEEQPGDSDSTMENEVHVRDTYQRSEEKGKYHKGRVQREHAHRERAKSENTKQSDYGDFQTKDATFSQGQAEEFTDKKVQKAFDKSEKSRQKLQKAKDKMPKKRQYEMKRVFDEQTGKAKYVVVPVEVEKPFKPDGLGKAAVHKLQTENMYFVHRKIAETEKDNSAVEGAHKTEQRAEDVYHYMKYHRKSKAQRKRDRLERLQKKQVTADMKLEYEKFISENPHLKGNSPKKQLQRQLQKQRIKREYAKARRAGAEAKTAKETFTKTANAATGIAKKLQEIATKNKTLIITVGIFALLLIMIMSALSSCGSMFTGTVTTTMASTYLSLPAEIDAADLSFTEKEMELQNKIDRIETDYPGYDEYDYNLGAIGHDPYTLISYLSAVHTEFTAAEMESEIQELFDAMYSLTTEEVEETRTRTVTKTGTRTVTNADGSISTEEYEYEEEEEYIVTILRVTLTVTPLESIVAGRMDTEQAEIFAAYTETKGGLQVFGTPVDYYWYYYISSYYGYRKNPNTGDEEIHRGVDIAVPTGTMVHAAHDGTVMEAAYDSYYGNYVVITDSKGYTTKYAHMDSLNVSAGQSVKKGDNIGKSGNTGSSTGSHLHIECLYNGEYYNPLFYFEAGEQTIYGETPGGTGGGTGNVIPPESYDDATVQTLMREANRYLGMPYTFGGTAPASFDCSGFVCWVFTNSGVHNLPRTTAQGIYDQCTPVSAADAKAGDIIFFTGTYNAGRPVTHVGIYCGNGTMVHCGDPIQYTSINTSYWQSHFYGFGRLN</sequence>
<feature type="compositionally biased region" description="Basic and acidic residues" evidence="5">
    <location>
        <begin position="138"/>
        <end position="153"/>
    </location>
</feature>
<protein>
    <submittedName>
        <fullName evidence="9">Murein DD-endopeptidase MepM</fullName>
        <ecNumber evidence="9">3.4.24.-</ecNumber>
    </submittedName>
    <submittedName>
        <fullName evidence="8">Peptidase, M23 family</fullName>
    </submittedName>
</protein>
<feature type="compositionally biased region" description="Basic and acidic residues" evidence="5">
    <location>
        <begin position="160"/>
        <end position="176"/>
    </location>
</feature>
<feature type="compositionally biased region" description="Basic residues" evidence="5">
    <location>
        <begin position="1"/>
        <end position="10"/>
    </location>
</feature>
<evidence type="ECO:0000256" key="4">
    <source>
        <dbReference type="ARBA" id="ARBA00022807"/>
    </source>
</evidence>
<name>C7GHN1_9FIRM</name>
<evidence type="ECO:0000256" key="5">
    <source>
        <dbReference type="SAM" id="MobiDB-lite"/>
    </source>
</evidence>
<keyword evidence="6" id="KW-1133">Transmembrane helix</keyword>
<evidence type="ECO:0000256" key="2">
    <source>
        <dbReference type="ARBA" id="ARBA00022670"/>
    </source>
</evidence>
<feature type="compositionally biased region" description="Polar residues" evidence="5">
    <location>
        <begin position="65"/>
        <end position="78"/>
    </location>
</feature>
<evidence type="ECO:0000259" key="7">
    <source>
        <dbReference type="PROSITE" id="PS51935"/>
    </source>
</evidence>
<dbReference type="InterPro" id="IPR011055">
    <property type="entry name" value="Dup_hybrid_motif"/>
</dbReference>
<dbReference type="EMBL" id="LR027880">
    <property type="protein sequence ID" value="VCV22164.1"/>
    <property type="molecule type" value="Genomic_DNA"/>
</dbReference>
<comment type="similarity">
    <text evidence="1">Belongs to the peptidase C40 family.</text>
</comment>